<dbReference type="Proteomes" id="UP000594454">
    <property type="component" value="Chromosome 6"/>
</dbReference>
<dbReference type="EMBL" id="LR899014">
    <property type="protein sequence ID" value="CAD7092896.1"/>
    <property type="molecule type" value="Genomic_DNA"/>
</dbReference>
<proteinExistence type="predicted"/>
<sequence>MSQVTRRRLRAEKRVEERVSAAVREFARRNAKAKIVGVELAVECLPCGVSRSTEQKSNCEAEKCRQAAAASSKCVLKKSHK</sequence>
<organism evidence="1 2">
    <name type="scientific">Hermetia illucens</name>
    <name type="common">Black soldier fly</name>
    <dbReference type="NCBI Taxonomy" id="343691"/>
    <lineage>
        <taxon>Eukaryota</taxon>
        <taxon>Metazoa</taxon>
        <taxon>Ecdysozoa</taxon>
        <taxon>Arthropoda</taxon>
        <taxon>Hexapoda</taxon>
        <taxon>Insecta</taxon>
        <taxon>Pterygota</taxon>
        <taxon>Neoptera</taxon>
        <taxon>Endopterygota</taxon>
        <taxon>Diptera</taxon>
        <taxon>Brachycera</taxon>
        <taxon>Stratiomyomorpha</taxon>
        <taxon>Stratiomyidae</taxon>
        <taxon>Hermetiinae</taxon>
        <taxon>Hermetia</taxon>
    </lineage>
</organism>
<dbReference type="AlphaFoldDB" id="A0A7R8V4V4"/>
<evidence type="ECO:0000313" key="2">
    <source>
        <dbReference type="Proteomes" id="UP000594454"/>
    </source>
</evidence>
<reference evidence="1 2" key="1">
    <citation type="submission" date="2020-11" db="EMBL/GenBank/DDBJ databases">
        <authorList>
            <person name="Wallbank WR R."/>
            <person name="Pardo Diaz C."/>
            <person name="Kozak K."/>
            <person name="Martin S."/>
            <person name="Jiggins C."/>
            <person name="Moest M."/>
            <person name="Warren A I."/>
            <person name="Generalovic N T."/>
            <person name="Byers J.R.P. K."/>
            <person name="Montejo-Kovacevich G."/>
            <person name="Yen C E."/>
        </authorList>
    </citation>
    <scope>NUCLEOTIDE SEQUENCE [LARGE SCALE GENOMIC DNA]</scope>
</reference>
<gene>
    <name evidence="1" type="ORF">HERILL_LOCUS15223</name>
</gene>
<protein>
    <submittedName>
        <fullName evidence="1">Uncharacterized protein</fullName>
    </submittedName>
</protein>
<evidence type="ECO:0000313" key="1">
    <source>
        <dbReference type="EMBL" id="CAD7092896.1"/>
    </source>
</evidence>
<dbReference type="InParanoid" id="A0A7R8V4V4"/>
<name>A0A7R8V4V4_HERIL</name>
<keyword evidence="2" id="KW-1185">Reference proteome</keyword>
<accession>A0A7R8V4V4</accession>